<feature type="transmembrane region" description="Helical" evidence="1">
    <location>
        <begin position="28"/>
        <end position="49"/>
    </location>
</feature>
<dbReference type="EMBL" id="FWZU01000001">
    <property type="protein sequence ID" value="SME87909.1"/>
    <property type="molecule type" value="Genomic_DNA"/>
</dbReference>
<evidence type="ECO:0000313" key="3">
    <source>
        <dbReference type="Proteomes" id="UP000192906"/>
    </source>
</evidence>
<name>A0A1X7C0Q7_9BACT</name>
<dbReference type="AlphaFoldDB" id="A0A1X7C0Q7"/>
<keyword evidence="3" id="KW-1185">Reference proteome</keyword>
<evidence type="ECO:0000256" key="1">
    <source>
        <dbReference type="SAM" id="Phobius"/>
    </source>
</evidence>
<evidence type="ECO:0000313" key="2">
    <source>
        <dbReference type="EMBL" id="SME87909.1"/>
    </source>
</evidence>
<protein>
    <submittedName>
        <fullName evidence="2">Uncharacterized protein</fullName>
    </submittedName>
</protein>
<sequence>MESNEKKESLFVFENGTTYFSKRTERRILFIMTLIMLGWGMVEGLNRFLG</sequence>
<dbReference type="Proteomes" id="UP000192906">
    <property type="component" value="Unassembled WGS sequence"/>
</dbReference>
<gene>
    <name evidence="2" type="ORF">SAMN06295933_0077</name>
</gene>
<keyword evidence="1" id="KW-0812">Transmembrane</keyword>
<proteinExistence type="predicted"/>
<reference evidence="3" key="1">
    <citation type="submission" date="2017-04" db="EMBL/GenBank/DDBJ databases">
        <authorList>
            <person name="Varghese N."/>
            <person name="Submissions S."/>
        </authorList>
    </citation>
    <scope>NUCLEOTIDE SEQUENCE [LARGE SCALE GENOMIC DNA]</scope>
    <source>
        <strain evidence="3">K3S</strain>
    </source>
</reference>
<keyword evidence="1" id="KW-0472">Membrane</keyword>
<dbReference type="STRING" id="1519643.SAMN06295933_0077"/>
<organism evidence="2 3">
    <name type="scientific">Desulfovibrio gilichinskyi</name>
    <dbReference type="NCBI Taxonomy" id="1519643"/>
    <lineage>
        <taxon>Bacteria</taxon>
        <taxon>Pseudomonadati</taxon>
        <taxon>Thermodesulfobacteriota</taxon>
        <taxon>Desulfovibrionia</taxon>
        <taxon>Desulfovibrionales</taxon>
        <taxon>Desulfovibrionaceae</taxon>
        <taxon>Desulfovibrio</taxon>
    </lineage>
</organism>
<accession>A0A1X7C0Q7</accession>
<dbReference type="RefSeq" id="WP_170921341.1">
    <property type="nucleotide sequence ID" value="NZ_FWZU01000001.1"/>
</dbReference>
<keyword evidence="1" id="KW-1133">Transmembrane helix</keyword>